<gene>
    <name evidence="3" type="ORF">GFL91_36630</name>
</gene>
<feature type="domain" description="DUF695" evidence="1">
    <location>
        <begin position="6"/>
        <end position="137"/>
    </location>
</feature>
<dbReference type="InterPro" id="IPR009671">
    <property type="entry name" value="RraB_dom"/>
</dbReference>
<proteinExistence type="predicted"/>
<name>A0A8I2H3P0_RHILV</name>
<dbReference type="Pfam" id="PF05117">
    <property type="entry name" value="DUF695"/>
    <property type="match status" value="1"/>
</dbReference>
<feature type="domain" description="Regulator of ribonuclease activity B" evidence="2">
    <location>
        <begin position="147"/>
        <end position="243"/>
    </location>
</feature>
<dbReference type="Gene3D" id="3.30.70.970">
    <property type="entry name" value="RraB-like"/>
    <property type="match status" value="1"/>
</dbReference>
<dbReference type="InterPro" id="IPR016097">
    <property type="entry name" value="DUF695"/>
</dbReference>
<evidence type="ECO:0000313" key="4">
    <source>
        <dbReference type="Proteomes" id="UP000662259"/>
    </source>
</evidence>
<dbReference type="AlphaFoldDB" id="A0A8I2H3P0"/>
<evidence type="ECO:0000313" key="3">
    <source>
        <dbReference type="EMBL" id="NKM50334.1"/>
    </source>
</evidence>
<dbReference type="Pfam" id="PF06877">
    <property type="entry name" value="RraB"/>
    <property type="match status" value="1"/>
</dbReference>
<evidence type="ECO:0000259" key="2">
    <source>
        <dbReference type="Pfam" id="PF06877"/>
    </source>
</evidence>
<comment type="caution">
    <text evidence="3">The sequence shown here is derived from an EMBL/GenBank/DDBJ whole genome shotgun (WGS) entry which is preliminary data.</text>
</comment>
<protein>
    <submittedName>
        <fullName evidence="3">DUF695 domain-containing protein</fullName>
    </submittedName>
</protein>
<reference evidence="3" key="1">
    <citation type="submission" date="2019-10" db="EMBL/GenBank/DDBJ databases">
        <title>Rhizobium leguminosarum symbiovar viciae collection.</title>
        <authorList>
            <person name="Boivin S."/>
            <person name="Lepetit M."/>
        </authorList>
    </citation>
    <scope>NUCLEOTIDE SEQUENCE</scope>
    <source>
        <strain evidence="3">L143</strain>
    </source>
</reference>
<dbReference type="EMBL" id="WIEZ01000042">
    <property type="protein sequence ID" value="NKM50334.1"/>
    <property type="molecule type" value="Genomic_DNA"/>
</dbReference>
<dbReference type="SUPFAM" id="SSF89946">
    <property type="entry name" value="Hypothetical protein VC0424"/>
    <property type="match status" value="1"/>
</dbReference>
<sequence>MLDGGDWSVYISDDIASPAAVAVDLQYRQVERIPSYPMLVTVELKLQHPRENGLPQKDESEIIYALEDRLVSQSESIGDIRFVGHKLSDGQARYFFYASNASAMTGIIETARKQFPSYVIDQHVIQDTSWSVYRHVLAPSGDNLQQAEDNKVIQKLTSLGDDISLPRLIHHFAYFSTPTELQNFKAAILADGFHVDNETTSDQVDGKLPIRFSRRDAPSEITSVTVKLTHLAEEFSGDYDGWESPPANGIRTP</sequence>
<organism evidence="3 4">
    <name type="scientific">Rhizobium leguminosarum bv. viciae</name>
    <dbReference type="NCBI Taxonomy" id="387"/>
    <lineage>
        <taxon>Bacteria</taxon>
        <taxon>Pseudomonadati</taxon>
        <taxon>Pseudomonadota</taxon>
        <taxon>Alphaproteobacteria</taxon>
        <taxon>Hyphomicrobiales</taxon>
        <taxon>Rhizobiaceae</taxon>
        <taxon>Rhizobium/Agrobacterium group</taxon>
        <taxon>Rhizobium</taxon>
    </lineage>
</organism>
<accession>A0A8I2H3P0</accession>
<dbReference type="InterPro" id="IPR036701">
    <property type="entry name" value="RraB-like_sf"/>
</dbReference>
<evidence type="ECO:0000259" key="1">
    <source>
        <dbReference type="Pfam" id="PF05117"/>
    </source>
</evidence>
<dbReference type="Proteomes" id="UP000662259">
    <property type="component" value="Unassembled WGS sequence"/>
</dbReference>